<evidence type="ECO:0008006" key="4">
    <source>
        <dbReference type="Google" id="ProtNLM"/>
    </source>
</evidence>
<sequence length="143" mass="16446">MEKINPLAYLYYHLYLLQLEEYNLSRFLRTIWRTKGIPPAKLRKKLVFTPKMVLIVTATMGLLIGCSVAFSYVILLALYISYMPIIIVVIILTPLDLLLKNMRINKAKEIMSRYPQIKIIGIAGSYGKTTMKEVVSTILAQKY</sequence>
<feature type="transmembrane region" description="Helical" evidence="1">
    <location>
        <begin position="79"/>
        <end position="99"/>
    </location>
</feature>
<dbReference type="Proteomes" id="UP000228500">
    <property type="component" value="Unassembled WGS sequence"/>
</dbReference>
<accession>A0A2M7LK05</accession>
<protein>
    <recommendedName>
        <fullName evidence="4">Mur ligase central domain-containing protein</fullName>
    </recommendedName>
</protein>
<dbReference type="Gene3D" id="3.40.1190.10">
    <property type="entry name" value="Mur-like, catalytic domain"/>
    <property type="match status" value="1"/>
</dbReference>
<dbReference type="InterPro" id="IPR036565">
    <property type="entry name" value="Mur-like_cat_sf"/>
</dbReference>
<organism evidence="2 3">
    <name type="scientific">Candidatus Roizmanbacteria bacterium CG_4_10_14_3_um_filter_39_13</name>
    <dbReference type="NCBI Taxonomy" id="1974831"/>
    <lineage>
        <taxon>Bacteria</taxon>
        <taxon>Candidatus Roizmaniibacteriota</taxon>
    </lineage>
</organism>
<name>A0A2M7LK05_9BACT</name>
<dbReference type="EMBL" id="PFJH01000146">
    <property type="protein sequence ID" value="PIX68388.1"/>
    <property type="molecule type" value="Genomic_DNA"/>
</dbReference>
<dbReference type="AlphaFoldDB" id="A0A2M7LK05"/>
<feature type="transmembrane region" description="Helical" evidence="1">
    <location>
        <begin position="52"/>
        <end position="73"/>
    </location>
</feature>
<evidence type="ECO:0000256" key="1">
    <source>
        <dbReference type="SAM" id="Phobius"/>
    </source>
</evidence>
<keyword evidence="1" id="KW-1133">Transmembrane helix</keyword>
<proteinExistence type="predicted"/>
<reference evidence="3" key="1">
    <citation type="submission" date="2017-09" db="EMBL/GenBank/DDBJ databases">
        <title>Depth-based differentiation of microbial function through sediment-hosted aquifers and enrichment of novel symbionts in the deep terrestrial subsurface.</title>
        <authorList>
            <person name="Probst A.J."/>
            <person name="Ladd B."/>
            <person name="Jarett J.K."/>
            <person name="Geller-Mcgrath D.E."/>
            <person name="Sieber C.M.K."/>
            <person name="Emerson J.B."/>
            <person name="Anantharaman K."/>
            <person name="Thomas B.C."/>
            <person name="Malmstrom R."/>
            <person name="Stieglmeier M."/>
            <person name="Klingl A."/>
            <person name="Woyke T."/>
            <person name="Ryan C.M."/>
            <person name="Banfield J.F."/>
        </authorList>
    </citation>
    <scope>NUCLEOTIDE SEQUENCE [LARGE SCALE GENOMIC DNA]</scope>
</reference>
<evidence type="ECO:0000313" key="2">
    <source>
        <dbReference type="EMBL" id="PIX68388.1"/>
    </source>
</evidence>
<feature type="non-terminal residue" evidence="2">
    <location>
        <position position="143"/>
    </location>
</feature>
<dbReference type="SUPFAM" id="SSF53623">
    <property type="entry name" value="MurD-like peptide ligases, catalytic domain"/>
    <property type="match status" value="1"/>
</dbReference>
<keyword evidence="1" id="KW-0812">Transmembrane</keyword>
<keyword evidence="1" id="KW-0472">Membrane</keyword>
<dbReference type="GO" id="GO:0005524">
    <property type="term" value="F:ATP binding"/>
    <property type="evidence" value="ECO:0007669"/>
    <property type="project" value="InterPro"/>
</dbReference>
<comment type="caution">
    <text evidence="2">The sequence shown here is derived from an EMBL/GenBank/DDBJ whole genome shotgun (WGS) entry which is preliminary data.</text>
</comment>
<evidence type="ECO:0000313" key="3">
    <source>
        <dbReference type="Proteomes" id="UP000228500"/>
    </source>
</evidence>
<gene>
    <name evidence="2" type="ORF">COZ40_03525</name>
</gene>